<proteinExistence type="predicted"/>
<accession>A0A9Q9EGU0</accession>
<dbReference type="AlphaFoldDB" id="A0A9Q9EGU0"/>
<dbReference type="EMBL" id="CP099419">
    <property type="protein sequence ID" value="USW49187.1"/>
    <property type="molecule type" value="Genomic_DNA"/>
</dbReference>
<dbReference type="Proteomes" id="UP001056384">
    <property type="component" value="Chromosome 2"/>
</dbReference>
<keyword evidence="2" id="KW-1185">Reference proteome</keyword>
<evidence type="ECO:0000313" key="2">
    <source>
        <dbReference type="Proteomes" id="UP001056384"/>
    </source>
</evidence>
<gene>
    <name evidence="1" type="ORF">Slin15195_G025060</name>
</gene>
<dbReference type="OrthoDB" id="3943264at2759"/>
<name>A0A9Q9EGU0_9PEZI</name>
<sequence length="239" mass="27083">MLAVFIAAAPGLTQMDSDECQNMSWPGIAEAGPLTQSLLTISLTILITYWAIKSFSEPGGMLHGRDISSRPYRYALRDWLRFEHRETRSWPEENIPLCDPNNDPLPGIRTTFGVLATSVYGWPSTGGVWVHESCYGVELDFLGLSRFQTSPTARFSKEEDEFCKLLEKIGAHFYETEADYNRQTFRYQDHDLWYGWPGKVPGGGVWALRTEHDEGARMGVSRVHNALSMEERCKVIALL</sequence>
<organism evidence="1 2">
    <name type="scientific">Septoria linicola</name>
    <dbReference type="NCBI Taxonomy" id="215465"/>
    <lineage>
        <taxon>Eukaryota</taxon>
        <taxon>Fungi</taxon>
        <taxon>Dikarya</taxon>
        <taxon>Ascomycota</taxon>
        <taxon>Pezizomycotina</taxon>
        <taxon>Dothideomycetes</taxon>
        <taxon>Dothideomycetidae</taxon>
        <taxon>Mycosphaerellales</taxon>
        <taxon>Mycosphaerellaceae</taxon>
        <taxon>Septoria</taxon>
    </lineage>
</organism>
<evidence type="ECO:0000313" key="1">
    <source>
        <dbReference type="EMBL" id="USW49187.1"/>
    </source>
</evidence>
<reference evidence="1" key="1">
    <citation type="submission" date="2022-06" db="EMBL/GenBank/DDBJ databases">
        <title>Complete genome sequences of two strains of the flax pathogen Septoria linicola.</title>
        <authorList>
            <person name="Lapalu N."/>
            <person name="Simon A."/>
            <person name="Demenou B."/>
            <person name="Paumier D."/>
            <person name="Guillot M.-P."/>
            <person name="Gout L."/>
            <person name="Valade R."/>
        </authorList>
    </citation>
    <scope>NUCLEOTIDE SEQUENCE</scope>
    <source>
        <strain evidence="1">SE15195</strain>
    </source>
</reference>
<protein>
    <submittedName>
        <fullName evidence="1">Uncharacterized protein</fullName>
    </submittedName>
</protein>